<dbReference type="Proteomes" id="UP001343257">
    <property type="component" value="Unassembled WGS sequence"/>
</dbReference>
<evidence type="ECO:0000313" key="1">
    <source>
        <dbReference type="EMBL" id="MED5019980.1"/>
    </source>
</evidence>
<gene>
    <name evidence="1" type="ORF">P9847_22120</name>
</gene>
<evidence type="ECO:0000313" key="2">
    <source>
        <dbReference type="Proteomes" id="UP001343257"/>
    </source>
</evidence>
<dbReference type="EMBL" id="JARTLD010000058">
    <property type="protein sequence ID" value="MED5019980.1"/>
    <property type="molecule type" value="Genomic_DNA"/>
</dbReference>
<organism evidence="1 2">
    <name type="scientific">Paenibacillus chibensis</name>
    <dbReference type="NCBI Taxonomy" id="59846"/>
    <lineage>
        <taxon>Bacteria</taxon>
        <taxon>Bacillati</taxon>
        <taxon>Bacillota</taxon>
        <taxon>Bacilli</taxon>
        <taxon>Bacillales</taxon>
        <taxon>Paenibacillaceae</taxon>
        <taxon>Paenibacillus</taxon>
    </lineage>
</organism>
<comment type="caution">
    <text evidence="1">The sequence shown here is derived from an EMBL/GenBank/DDBJ whole genome shotgun (WGS) entry which is preliminary data.</text>
</comment>
<name>A0ABU6PYK5_9BACL</name>
<reference evidence="1 2" key="1">
    <citation type="submission" date="2023-03" db="EMBL/GenBank/DDBJ databases">
        <title>Bacillus Genome Sequencing.</title>
        <authorList>
            <person name="Dunlap C."/>
        </authorList>
    </citation>
    <scope>NUCLEOTIDE SEQUENCE [LARGE SCALE GENOMIC DNA]</scope>
    <source>
        <strain evidence="1 2">NRS-52</strain>
    </source>
</reference>
<proteinExistence type="predicted"/>
<accession>A0ABU6PYK5</accession>
<protein>
    <submittedName>
        <fullName evidence="1">Uncharacterized protein</fullName>
    </submittedName>
</protein>
<keyword evidence="2" id="KW-1185">Reference proteome</keyword>
<dbReference type="RefSeq" id="WP_328281178.1">
    <property type="nucleotide sequence ID" value="NZ_JARTLD010000058.1"/>
</dbReference>
<sequence>MKGVGINAAAHLLCQVGDLLQLLNDMLKALYSRLYRLCGLLTLGVK</sequence>